<organism evidence="1 2">
    <name type="scientific">Tateyamaria omphalii</name>
    <dbReference type="NCBI Taxonomy" id="299262"/>
    <lineage>
        <taxon>Bacteria</taxon>
        <taxon>Pseudomonadati</taxon>
        <taxon>Pseudomonadota</taxon>
        <taxon>Alphaproteobacteria</taxon>
        <taxon>Rhodobacterales</taxon>
        <taxon>Roseobacteraceae</taxon>
        <taxon>Tateyamaria</taxon>
    </lineage>
</organism>
<dbReference type="RefSeq" id="WP_076627463.1">
    <property type="nucleotide sequence ID" value="NZ_CP019312.1"/>
</dbReference>
<dbReference type="OrthoDB" id="7870285at2"/>
<dbReference type="EMBL" id="CP019312">
    <property type="protein sequence ID" value="APX11602.1"/>
    <property type="molecule type" value="Genomic_DNA"/>
</dbReference>
<protein>
    <submittedName>
        <fullName evidence="1">Uncharacterized protein</fullName>
    </submittedName>
</protein>
<dbReference type="AlphaFoldDB" id="A0A1P8MUC7"/>
<evidence type="ECO:0000313" key="2">
    <source>
        <dbReference type="Proteomes" id="UP000186336"/>
    </source>
</evidence>
<dbReference type="KEGG" id="tom:BWR18_07835"/>
<keyword evidence="2" id="KW-1185">Reference proteome</keyword>
<dbReference type="Proteomes" id="UP000186336">
    <property type="component" value="Chromosome"/>
</dbReference>
<evidence type="ECO:0000313" key="1">
    <source>
        <dbReference type="EMBL" id="APX11602.1"/>
    </source>
</evidence>
<reference evidence="1 2" key="1">
    <citation type="submission" date="2017-01" db="EMBL/GenBank/DDBJ databases">
        <title>Complete genome of Tateyamaria omphalii DOK1-4 isolated from seawater in Dokdo.</title>
        <authorList>
            <person name="Kim J.H."/>
            <person name="Chi W.-J."/>
        </authorList>
    </citation>
    <scope>NUCLEOTIDE SEQUENCE [LARGE SCALE GENOMIC DNA]</scope>
    <source>
        <strain evidence="1 2">DOK1-4</strain>
    </source>
</reference>
<name>A0A1P8MUC7_9RHOB</name>
<proteinExistence type="predicted"/>
<accession>A0A1P8MUC7</accession>
<sequence length="69" mass="7588">MTDPAKNITVLELLISELDPRRHEVAIAHLQDAIEALDAASRGDQTRYAKSGKIVNGTVTTTGKIRLFR</sequence>
<gene>
    <name evidence="1" type="ORF">BWR18_07835</name>
</gene>